<keyword evidence="9" id="KW-0902">Two-component regulatory system</keyword>
<protein>
    <recommendedName>
        <fullName evidence="3">histidine kinase</fullName>
        <ecNumber evidence="3">2.7.13.3</ecNumber>
    </recommendedName>
</protein>
<dbReference type="SUPFAM" id="SSF47384">
    <property type="entry name" value="Homodimeric domain of signal transducing histidine kinase"/>
    <property type="match status" value="1"/>
</dbReference>
<dbReference type="GO" id="GO:0000155">
    <property type="term" value="F:phosphorelay sensor kinase activity"/>
    <property type="evidence" value="ECO:0007669"/>
    <property type="project" value="InterPro"/>
</dbReference>
<proteinExistence type="predicted"/>
<reference evidence="14 15" key="1">
    <citation type="journal article" date="2018" name="Arch. Microbiol.">
        <title>New insights into the metabolic potential of the phototrophic purple bacterium Rhodopila globiformis DSM 161(T) from its draft genome sequence and evidence for a vanadium-dependent nitrogenase.</title>
        <authorList>
            <person name="Imhoff J.F."/>
            <person name="Rahn T."/>
            <person name="Kunzel S."/>
            <person name="Neulinger S.C."/>
        </authorList>
    </citation>
    <scope>NUCLEOTIDE SEQUENCE [LARGE SCALE GENOMIC DNA]</scope>
    <source>
        <strain evidence="14 15">DSM 161</strain>
    </source>
</reference>
<gene>
    <name evidence="14" type="ORF">CCS01_07905</name>
</gene>
<dbReference type="EMBL" id="NHRY01000075">
    <property type="protein sequence ID" value="PPQ35265.1"/>
    <property type="molecule type" value="Genomic_DNA"/>
</dbReference>
<dbReference type="PROSITE" id="PS50885">
    <property type="entry name" value="HAMP"/>
    <property type="match status" value="1"/>
</dbReference>
<keyword evidence="7" id="KW-0418">Kinase</keyword>
<dbReference type="Gene3D" id="1.10.287.130">
    <property type="match status" value="1"/>
</dbReference>
<dbReference type="InterPro" id="IPR003660">
    <property type="entry name" value="HAMP_dom"/>
</dbReference>
<accession>A0A2S6NJW9</accession>
<feature type="transmembrane region" description="Helical" evidence="11">
    <location>
        <begin position="170"/>
        <end position="193"/>
    </location>
</feature>
<evidence type="ECO:0000256" key="10">
    <source>
        <dbReference type="ARBA" id="ARBA00023136"/>
    </source>
</evidence>
<evidence type="ECO:0000259" key="13">
    <source>
        <dbReference type="PROSITE" id="PS50885"/>
    </source>
</evidence>
<dbReference type="PANTHER" id="PTHR45436">
    <property type="entry name" value="SENSOR HISTIDINE KINASE YKOH"/>
    <property type="match status" value="1"/>
</dbReference>
<evidence type="ECO:0000256" key="9">
    <source>
        <dbReference type="ARBA" id="ARBA00023012"/>
    </source>
</evidence>
<dbReference type="AlphaFoldDB" id="A0A2S6NJW9"/>
<keyword evidence="4" id="KW-0597">Phosphoprotein</keyword>
<dbReference type="EC" id="2.7.13.3" evidence="3"/>
<keyword evidence="10 11" id="KW-0472">Membrane</keyword>
<evidence type="ECO:0000256" key="1">
    <source>
        <dbReference type="ARBA" id="ARBA00000085"/>
    </source>
</evidence>
<dbReference type="RefSeq" id="WP_104518310.1">
    <property type="nucleotide sequence ID" value="NZ_NHRY01000075.1"/>
</dbReference>
<dbReference type="InterPro" id="IPR036097">
    <property type="entry name" value="HisK_dim/P_sf"/>
</dbReference>
<dbReference type="InterPro" id="IPR005467">
    <property type="entry name" value="His_kinase_dom"/>
</dbReference>
<evidence type="ECO:0000259" key="12">
    <source>
        <dbReference type="PROSITE" id="PS50109"/>
    </source>
</evidence>
<dbReference type="SUPFAM" id="SSF55874">
    <property type="entry name" value="ATPase domain of HSP90 chaperone/DNA topoisomerase II/histidine kinase"/>
    <property type="match status" value="1"/>
</dbReference>
<dbReference type="SMART" id="SM00387">
    <property type="entry name" value="HATPase_c"/>
    <property type="match status" value="1"/>
</dbReference>
<sequence length="468" mass="49218">MRKGSLRLRLFAAGAASILLALTIAAAGLLLLFERHVERRVVLELEGDLKELVSDLTRNPDGTLAIGRAPSEPAFSEPLGGRYWQITQPSGSPVLRSRSLWDGLLALPADTLAPGEMHRHEMRGPGGSHLLAIERVVTLPASLGGGDIRVAVAIDHREITDAARAFAADLLPALAGLVAVLITAAWLQVTVGLRPLDAVRRRLEAVRTGKIPRLGNAFPDEVQPLAIEIDTLLDAQEQAIARARARAADLAHGLKTPLTVLAATAEELRERGDAAVAGEVASVADSMRRHVERELARTRTGISGRALPPQPVRPVVERVVGVLRRTPRGGDLDWHVDLAEGLSLAIDPQDLAEMLGNLTENATKWAATRVRILGAAEPGGVVVVVAVEDDGPGIADDAIEAALARGGRLDESRPGTGLGLAIVSDLVEAYSGSLALGRSALGGLRAAIRMPGGEWPAALGRGGKPQVP</sequence>
<dbReference type="PANTHER" id="PTHR45436:SF5">
    <property type="entry name" value="SENSOR HISTIDINE KINASE TRCS"/>
    <property type="match status" value="1"/>
</dbReference>
<dbReference type="GO" id="GO:0005886">
    <property type="term" value="C:plasma membrane"/>
    <property type="evidence" value="ECO:0007669"/>
    <property type="project" value="TreeGrafter"/>
</dbReference>
<comment type="subcellular location">
    <subcellularLocation>
        <location evidence="2">Membrane</location>
    </subcellularLocation>
</comment>
<evidence type="ECO:0000256" key="6">
    <source>
        <dbReference type="ARBA" id="ARBA00022692"/>
    </source>
</evidence>
<feature type="domain" description="Histidine kinase" evidence="12">
    <location>
        <begin position="249"/>
        <end position="454"/>
    </location>
</feature>
<keyword evidence="5" id="KW-0808">Transferase</keyword>
<keyword evidence="8 11" id="KW-1133">Transmembrane helix</keyword>
<dbReference type="Proteomes" id="UP000239724">
    <property type="component" value="Unassembled WGS sequence"/>
</dbReference>
<comment type="caution">
    <text evidence="14">The sequence shown here is derived from an EMBL/GenBank/DDBJ whole genome shotgun (WGS) entry which is preliminary data.</text>
</comment>
<dbReference type="InterPro" id="IPR003594">
    <property type="entry name" value="HATPase_dom"/>
</dbReference>
<evidence type="ECO:0000313" key="14">
    <source>
        <dbReference type="EMBL" id="PPQ35265.1"/>
    </source>
</evidence>
<dbReference type="InterPro" id="IPR036890">
    <property type="entry name" value="HATPase_C_sf"/>
</dbReference>
<evidence type="ECO:0000256" key="2">
    <source>
        <dbReference type="ARBA" id="ARBA00004370"/>
    </source>
</evidence>
<dbReference type="InterPro" id="IPR004358">
    <property type="entry name" value="Sig_transdc_His_kin-like_C"/>
</dbReference>
<evidence type="ECO:0000256" key="5">
    <source>
        <dbReference type="ARBA" id="ARBA00022679"/>
    </source>
</evidence>
<dbReference type="Gene3D" id="3.30.565.10">
    <property type="entry name" value="Histidine kinase-like ATPase, C-terminal domain"/>
    <property type="match status" value="1"/>
</dbReference>
<dbReference type="PRINTS" id="PR00344">
    <property type="entry name" value="BCTRLSENSOR"/>
</dbReference>
<keyword evidence="15" id="KW-1185">Reference proteome</keyword>
<evidence type="ECO:0000256" key="4">
    <source>
        <dbReference type="ARBA" id="ARBA00022553"/>
    </source>
</evidence>
<evidence type="ECO:0000256" key="3">
    <source>
        <dbReference type="ARBA" id="ARBA00012438"/>
    </source>
</evidence>
<evidence type="ECO:0000313" key="15">
    <source>
        <dbReference type="Proteomes" id="UP000239724"/>
    </source>
</evidence>
<organism evidence="14 15">
    <name type="scientific">Rhodopila globiformis</name>
    <name type="common">Rhodopseudomonas globiformis</name>
    <dbReference type="NCBI Taxonomy" id="1071"/>
    <lineage>
        <taxon>Bacteria</taxon>
        <taxon>Pseudomonadati</taxon>
        <taxon>Pseudomonadota</taxon>
        <taxon>Alphaproteobacteria</taxon>
        <taxon>Acetobacterales</taxon>
        <taxon>Acetobacteraceae</taxon>
        <taxon>Rhodopila</taxon>
    </lineage>
</organism>
<dbReference type="InterPro" id="IPR050428">
    <property type="entry name" value="TCS_sensor_his_kinase"/>
</dbReference>
<dbReference type="OrthoDB" id="9809567at2"/>
<dbReference type="Pfam" id="PF02518">
    <property type="entry name" value="HATPase_c"/>
    <property type="match status" value="1"/>
</dbReference>
<comment type="catalytic activity">
    <reaction evidence="1">
        <text>ATP + protein L-histidine = ADP + protein N-phospho-L-histidine.</text>
        <dbReference type="EC" id="2.7.13.3"/>
    </reaction>
</comment>
<name>A0A2S6NJW9_RHOGL</name>
<evidence type="ECO:0000256" key="7">
    <source>
        <dbReference type="ARBA" id="ARBA00022777"/>
    </source>
</evidence>
<keyword evidence="6 11" id="KW-0812">Transmembrane</keyword>
<evidence type="ECO:0000256" key="8">
    <source>
        <dbReference type="ARBA" id="ARBA00022989"/>
    </source>
</evidence>
<evidence type="ECO:0000256" key="11">
    <source>
        <dbReference type="SAM" id="Phobius"/>
    </source>
</evidence>
<feature type="domain" description="HAMP" evidence="13">
    <location>
        <begin position="190"/>
        <end position="241"/>
    </location>
</feature>
<dbReference type="PROSITE" id="PS50109">
    <property type="entry name" value="HIS_KIN"/>
    <property type="match status" value="1"/>
</dbReference>